<name>A0ACA9MSP8_9GLOM</name>
<protein>
    <submittedName>
        <fullName evidence="1">1100_t:CDS:1</fullName>
    </submittedName>
</protein>
<dbReference type="Proteomes" id="UP000789366">
    <property type="component" value="Unassembled WGS sequence"/>
</dbReference>
<evidence type="ECO:0000313" key="1">
    <source>
        <dbReference type="EMBL" id="CAG8606926.1"/>
    </source>
</evidence>
<dbReference type="EMBL" id="CAJVPW010009582">
    <property type="protein sequence ID" value="CAG8606926.1"/>
    <property type="molecule type" value="Genomic_DNA"/>
</dbReference>
<keyword evidence="2" id="KW-1185">Reference proteome</keyword>
<accession>A0ACA9MSP8</accession>
<comment type="caution">
    <text evidence="1">The sequence shown here is derived from an EMBL/GenBank/DDBJ whole genome shotgun (WGS) entry which is preliminary data.</text>
</comment>
<evidence type="ECO:0000313" key="2">
    <source>
        <dbReference type="Proteomes" id="UP000789366"/>
    </source>
</evidence>
<reference evidence="1" key="1">
    <citation type="submission" date="2021-06" db="EMBL/GenBank/DDBJ databases">
        <authorList>
            <person name="Kallberg Y."/>
            <person name="Tangrot J."/>
            <person name="Rosling A."/>
        </authorList>
    </citation>
    <scope>NUCLEOTIDE SEQUENCE</scope>
    <source>
        <strain evidence="1">28 12/20/2015</strain>
    </source>
</reference>
<gene>
    <name evidence="1" type="ORF">SPELUC_LOCUS7349</name>
</gene>
<sequence length="59" mass="6804">LYNRHALWAKYSVENVFTAGIEFIQHVESFISVIKKHDDCGTLLKELVAVIEQELEKEA</sequence>
<proteinExistence type="predicted"/>
<organism evidence="1 2">
    <name type="scientific">Cetraspora pellucida</name>
    <dbReference type="NCBI Taxonomy" id="1433469"/>
    <lineage>
        <taxon>Eukaryota</taxon>
        <taxon>Fungi</taxon>
        <taxon>Fungi incertae sedis</taxon>
        <taxon>Mucoromycota</taxon>
        <taxon>Glomeromycotina</taxon>
        <taxon>Glomeromycetes</taxon>
        <taxon>Diversisporales</taxon>
        <taxon>Gigasporaceae</taxon>
        <taxon>Cetraspora</taxon>
    </lineage>
</organism>
<feature type="non-terminal residue" evidence="1">
    <location>
        <position position="1"/>
    </location>
</feature>